<evidence type="ECO:0000313" key="2">
    <source>
        <dbReference type="Proteomes" id="UP001558850"/>
    </source>
</evidence>
<organism evidence="1 2">
    <name type="scientific">Paraburkholderia phymatum</name>
    <dbReference type="NCBI Taxonomy" id="148447"/>
    <lineage>
        <taxon>Bacteria</taxon>
        <taxon>Pseudomonadati</taxon>
        <taxon>Pseudomonadota</taxon>
        <taxon>Betaproteobacteria</taxon>
        <taxon>Burkholderiales</taxon>
        <taxon>Burkholderiaceae</taxon>
        <taxon>Paraburkholderia</taxon>
    </lineage>
</organism>
<dbReference type="EMBL" id="JBFRCH010000002">
    <property type="protein sequence ID" value="MEX3931249.1"/>
    <property type="molecule type" value="Genomic_DNA"/>
</dbReference>
<proteinExistence type="predicted"/>
<gene>
    <name evidence="1" type="ORF">AB4Y32_05410</name>
</gene>
<sequence length="852" mass="94776">MRIVLDLQGCQSVSRLRGIGRYSMALAKAIVRNARGHEAWIVLNDLFPDTVESIRHAFSDLMPVERIAVFSLPPLNLYRGVDDWRTRAAEMIREHAIAELEPDLVHVSSLFEGYVDNSVTSIKALYPEVLTAVTLYDLIPYLNPDKYLVDGGFKQHYMGKIAGLKRADVLLGISAYCGEEAASELRIPREKITNISSAVSDAFRPIEFSESERAAVLRKFNIRRPFVMTTGIVEPRKNLDGLIVAYSRLPAELRKRYQLFMVCQATESNSAKLYELAKSNGLSRDDLVLAGYVSDKDLIALYNLCHLFVFPSLHEGFGLPALEAMACGAAVIGSGTTSIPEVIQRKDALFDPLNLPEMTTMMKRALDERAFWDLLRSNAIERASEFSWDATGKRALEAFEKAHAAHGSAVAEKRADEAQSHYGQLLDALGNINLPVTEADFLSSAHAIAANQRVGRVPQLFVDVSVLCEHDAKSGIQRVTRSILLHLLKSPPAGWQVRPVRLDRSAKEYRYANAFWRTLHTGDAPVDEADEWLDTQQGDIFLGLDLVADWVPLVEQWFVRQRRRGVKIHFVVYDLLPVMHPDWFPEVIALCFPPWLKTLSHVSDGLIGISRAVADDLRVWLDTNPADRQRELKLGYFHLGADIDSSQPSKGIPADAPETLRKLRSKPTVLMVGTVEPRKGHVQAIAAFEKLWSDGLDVNLVIVGKAGWGLDEFAKKLEQHPEMNRHLFWLQGASDEFLAQIYQASTVLLTASNGEGFGLPLIEAAQKGLPIITRELPVFREVAGEYAYYFDGASAEALADAVQAWLAANAAGQVPSSAGMPWLTWAESADRIKAVLLGENWSHVVPGRDFHM</sequence>
<comment type="caution">
    <text evidence="1">The sequence shown here is derived from an EMBL/GenBank/DDBJ whole genome shotgun (WGS) entry which is preliminary data.</text>
</comment>
<dbReference type="Proteomes" id="UP001558850">
    <property type="component" value="Unassembled WGS sequence"/>
</dbReference>
<evidence type="ECO:0000313" key="1">
    <source>
        <dbReference type="EMBL" id="MEX3931249.1"/>
    </source>
</evidence>
<name>A0ACC6TV91_9BURK</name>
<accession>A0ACC6TV91</accession>
<keyword evidence="2" id="KW-1185">Reference proteome</keyword>
<protein>
    <submittedName>
        <fullName evidence="1">Glycosyltransferase family 4 protein</fullName>
    </submittedName>
</protein>
<reference evidence="1" key="1">
    <citation type="submission" date="2024-07" db="EMBL/GenBank/DDBJ databases">
        <title>A survey of Mimosa microsymbionts across Brazilian biomes reveals a high diversity of Paraburkholderia nodulating endemic species, but also that Cupriavidus is common as a symbiont of widespread species.</title>
        <authorList>
            <person name="Rouws L."/>
            <person name="Barauna A."/>
            <person name="Beukes C."/>
            <person name="Rouws J.R.C."/>
            <person name="De Faria S.M."/>
            <person name="Gross E."/>
            <person name="Bueno Dos Reis Junior F."/>
            <person name="Simon M.F."/>
            <person name="Maluk M."/>
            <person name="Odee D.W."/>
            <person name="Kenicer G."/>
            <person name="Young J.P.W."/>
            <person name="Reis V.M."/>
            <person name="Zilli J."/>
            <person name="James E.K."/>
        </authorList>
    </citation>
    <scope>NUCLEOTIDE SEQUENCE</scope>
    <source>
        <strain evidence="1">EG181B</strain>
    </source>
</reference>